<name>A0AAW0D639_9AGAR</name>
<accession>A0AAW0D639</accession>
<evidence type="ECO:0000313" key="2">
    <source>
        <dbReference type="Proteomes" id="UP001362999"/>
    </source>
</evidence>
<proteinExistence type="predicted"/>
<dbReference type="AlphaFoldDB" id="A0AAW0D639"/>
<gene>
    <name evidence="1" type="ORF">R3P38DRAFT_3346068</name>
</gene>
<protein>
    <submittedName>
        <fullName evidence="1">Uncharacterized protein</fullName>
    </submittedName>
</protein>
<organism evidence="1 2">
    <name type="scientific">Favolaschia claudopus</name>
    <dbReference type="NCBI Taxonomy" id="2862362"/>
    <lineage>
        <taxon>Eukaryota</taxon>
        <taxon>Fungi</taxon>
        <taxon>Dikarya</taxon>
        <taxon>Basidiomycota</taxon>
        <taxon>Agaricomycotina</taxon>
        <taxon>Agaricomycetes</taxon>
        <taxon>Agaricomycetidae</taxon>
        <taxon>Agaricales</taxon>
        <taxon>Marasmiineae</taxon>
        <taxon>Mycenaceae</taxon>
        <taxon>Favolaschia</taxon>
    </lineage>
</organism>
<dbReference type="EMBL" id="JAWWNJ010000010">
    <property type="protein sequence ID" value="KAK7046333.1"/>
    <property type="molecule type" value="Genomic_DNA"/>
</dbReference>
<sequence length="235" mass="25949">MQSAFSSFDSLSPCLHPPPPQIQASYSKHDISNFGVRRASLQGAHQALSSPPTAPSHSGNWLRVPESEPSGCVMATCTSLFPLRCPQLQANKVKVHKSARSNKIFLAARLRRYRCQHLQLYSRPLLIFEYFNGSVAPNRRTLTDEDLNATQASIDPDPAYPSIHALRSFTVLSLQDTDSTNQYLNASVRFVSAAFIDLIVLNFFQTDSVRIQDGIGTDGFLWPSNDLGIGKARAV</sequence>
<dbReference type="Proteomes" id="UP001362999">
    <property type="component" value="Unassembled WGS sequence"/>
</dbReference>
<reference evidence="1 2" key="1">
    <citation type="journal article" date="2024" name="J Genomics">
        <title>Draft genome sequencing and assembly of Favolaschia claudopus CIRM-BRFM 2984 isolated from oak limbs.</title>
        <authorList>
            <person name="Navarro D."/>
            <person name="Drula E."/>
            <person name="Chaduli D."/>
            <person name="Cazenave R."/>
            <person name="Ahrendt S."/>
            <person name="Wang J."/>
            <person name="Lipzen A."/>
            <person name="Daum C."/>
            <person name="Barry K."/>
            <person name="Grigoriev I.V."/>
            <person name="Favel A."/>
            <person name="Rosso M.N."/>
            <person name="Martin F."/>
        </authorList>
    </citation>
    <scope>NUCLEOTIDE SEQUENCE [LARGE SCALE GENOMIC DNA]</scope>
    <source>
        <strain evidence="1 2">CIRM-BRFM 2984</strain>
    </source>
</reference>
<keyword evidence="2" id="KW-1185">Reference proteome</keyword>
<evidence type="ECO:0000313" key="1">
    <source>
        <dbReference type="EMBL" id="KAK7046333.1"/>
    </source>
</evidence>
<comment type="caution">
    <text evidence="1">The sequence shown here is derived from an EMBL/GenBank/DDBJ whole genome shotgun (WGS) entry which is preliminary data.</text>
</comment>